<protein>
    <submittedName>
        <fullName evidence="1">Uncharacterized protein</fullName>
    </submittedName>
</protein>
<comment type="caution">
    <text evidence="1">The sequence shown here is derived from an EMBL/GenBank/DDBJ whole genome shotgun (WGS) entry which is preliminary data.</text>
</comment>
<reference evidence="1" key="1">
    <citation type="submission" date="2023-03" db="EMBL/GenBank/DDBJ databases">
        <title>Massive genome expansion in bonnet fungi (Mycena s.s.) driven by repeated elements and novel gene families across ecological guilds.</title>
        <authorList>
            <consortium name="Lawrence Berkeley National Laboratory"/>
            <person name="Harder C.B."/>
            <person name="Miyauchi S."/>
            <person name="Viragh M."/>
            <person name="Kuo A."/>
            <person name="Thoen E."/>
            <person name="Andreopoulos B."/>
            <person name="Lu D."/>
            <person name="Skrede I."/>
            <person name="Drula E."/>
            <person name="Henrissat B."/>
            <person name="Morin E."/>
            <person name="Kohler A."/>
            <person name="Barry K."/>
            <person name="LaButti K."/>
            <person name="Morin E."/>
            <person name="Salamov A."/>
            <person name="Lipzen A."/>
            <person name="Mereny Z."/>
            <person name="Hegedus B."/>
            <person name="Baldrian P."/>
            <person name="Stursova M."/>
            <person name="Weitz H."/>
            <person name="Taylor A."/>
            <person name="Grigoriev I.V."/>
            <person name="Nagy L.G."/>
            <person name="Martin F."/>
            <person name="Kauserud H."/>
        </authorList>
    </citation>
    <scope>NUCLEOTIDE SEQUENCE</scope>
    <source>
        <strain evidence="1">9284</strain>
    </source>
</reference>
<name>A0AAD7FJK3_9AGAR</name>
<dbReference type="Proteomes" id="UP001221142">
    <property type="component" value="Unassembled WGS sequence"/>
</dbReference>
<organism evidence="1 2">
    <name type="scientific">Roridomyces roridus</name>
    <dbReference type="NCBI Taxonomy" id="1738132"/>
    <lineage>
        <taxon>Eukaryota</taxon>
        <taxon>Fungi</taxon>
        <taxon>Dikarya</taxon>
        <taxon>Basidiomycota</taxon>
        <taxon>Agaricomycotina</taxon>
        <taxon>Agaricomycetes</taxon>
        <taxon>Agaricomycetidae</taxon>
        <taxon>Agaricales</taxon>
        <taxon>Marasmiineae</taxon>
        <taxon>Mycenaceae</taxon>
        <taxon>Roridomyces</taxon>
    </lineage>
</organism>
<evidence type="ECO:0000313" key="1">
    <source>
        <dbReference type="EMBL" id="KAJ7622498.1"/>
    </source>
</evidence>
<accession>A0AAD7FJK3</accession>
<gene>
    <name evidence="1" type="ORF">FB45DRAFT_125588</name>
</gene>
<dbReference type="AlphaFoldDB" id="A0AAD7FJK3"/>
<keyword evidence="2" id="KW-1185">Reference proteome</keyword>
<dbReference type="EMBL" id="JARKIF010000015">
    <property type="protein sequence ID" value="KAJ7622498.1"/>
    <property type="molecule type" value="Genomic_DNA"/>
</dbReference>
<sequence>MYTILRASTNLTDICVSLNLKEEDSTEGACRGLPLINPVRLILAYQPMQFFIQGTTRELVDTIVTCIPSWENLAVVEMPHDSPDSVVAHNGMVAVPLKAAKNLRSLVLSSYEEHLFVHGRIQSETPIRTTHERLCNIMRLKAAAAV</sequence>
<evidence type="ECO:0000313" key="2">
    <source>
        <dbReference type="Proteomes" id="UP001221142"/>
    </source>
</evidence>
<proteinExistence type="predicted"/>